<dbReference type="EMBL" id="BGPR01075845">
    <property type="protein sequence ID" value="GBL57586.1"/>
    <property type="molecule type" value="Genomic_DNA"/>
</dbReference>
<gene>
    <name evidence="4" type="ORF">AVEN_139278_1</name>
    <name evidence="2" type="ORF">AVEN_19906_1</name>
    <name evidence="5" type="ORF">AVEN_219405_1</name>
    <name evidence="3" type="ORF">AVEN_26055_1</name>
</gene>
<name>A0A4Y1ZM37_ARAVE</name>
<accession>A0A4Y1ZM37</accession>
<proteinExistence type="predicted"/>
<dbReference type="EMBL" id="BGPR01075841">
    <property type="protein sequence ID" value="GBL57556.1"/>
    <property type="molecule type" value="Genomic_DNA"/>
</dbReference>
<feature type="region of interest" description="Disordered" evidence="1">
    <location>
        <begin position="69"/>
        <end position="96"/>
    </location>
</feature>
<dbReference type="AlphaFoldDB" id="A0A4Y1ZM37"/>
<evidence type="ECO:0000256" key="1">
    <source>
        <dbReference type="SAM" id="MobiDB-lite"/>
    </source>
</evidence>
<evidence type="ECO:0000313" key="4">
    <source>
        <dbReference type="EMBL" id="GBL57586.1"/>
    </source>
</evidence>
<evidence type="ECO:0000313" key="3">
    <source>
        <dbReference type="EMBL" id="GBL57556.1"/>
    </source>
</evidence>
<reference evidence="2 6" key="1">
    <citation type="journal article" date="2019" name="Sci. Rep.">
        <title>Orb-weaving spider Araneus ventricosus genome elucidates the spidroin gene catalogue.</title>
        <authorList>
            <person name="Kono N."/>
            <person name="Nakamura H."/>
            <person name="Ohtoshi R."/>
            <person name="Moran D.A.P."/>
            <person name="Shinohara A."/>
            <person name="Yoshida Y."/>
            <person name="Fujiwara M."/>
            <person name="Mori M."/>
            <person name="Tomita M."/>
            <person name="Arakawa K."/>
        </authorList>
    </citation>
    <scope>NUCLEOTIDE SEQUENCE [LARGE SCALE GENOMIC DNA]</scope>
</reference>
<sequence>MMFYEKKFKPEIAMFYSNLRGHGDLLARSRLLRRRVPGSKPDSTDDSSCNAPAELLTIRKGTRLCGVEVRRGGASSSDRGSKWRDPCQNSPRVASKRDLSRTKLNLLL</sequence>
<comment type="caution">
    <text evidence="2">The sequence shown here is derived from an EMBL/GenBank/DDBJ whole genome shotgun (WGS) entry which is preliminary data.</text>
</comment>
<dbReference type="Proteomes" id="UP000499080">
    <property type="component" value="Unassembled WGS sequence"/>
</dbReference>
<protein>
    <submittedName>
        <fullName evidence="2">Uncharacterized protein</fullName>
    </submittedName>
</protein>
<evidence type="ECO:0000313" key="6">
    <source>
        <dbReference type="Proteomes" id="UP000499080"/>
    </source>
</evidence>
<dbReference type="EMBL" id="BGPR01075847">
    <property type="protein sequence ID" value="GBL57604.1"/>
    <property type="molecule type" value="Genomic_DNA"/>
</dbReference>
<dbReference type="EMBL" id="BGPR01075839">
    <property type="protein sequence ID" value="GBL57546.1"/>
    <property type="molecule type" value="Genomic_DNA"/>
</dbReference>
<organism evidence="2 6">
    <name type="scientific">Araneus ventricosus</name>
    <name type="common">Orbweaver spider</name>
    <name type="synonym">Epeira ventricosa</name>
    <dbReference type="NCBI Taxonomy" id="182803"/>
    <lineage>
        <taxon>Eukaryota</taxon>
        <taxon>Metazoa</taxon>
        <taxon>Ecdysozoa</taxon>
        <taxon>Arthropoda</taxon>
        <taxon>Chelicerata</taxon>
        <taxon>Arachnida</taxon>
        <taxon>Araneae</taxon>
        <taxon>Araneomorphae</taxon>
        <taxon>Entelegynae</taxon>
        <taxon>Araneoidea</taxon>
        <taxon>Araneidae</taxon>
        <taxon>Araneus</taxon>
    </lineage>
</organism>
<evidence type="ECO:0000313" key="5">
    <source>
        <dbReference type="EMBL" id="GBL57604.1"/>
    </source>
</evidence>
<evidence type="ECO:0000313" key="2">
    <source>
        <dbReference type="EMBL" id="GBL57546.1"/>
    </source>
</evidence>
<keyword evidence="6" id="KW-1185">Reference proteome</keyword>